<dbReference type="AlphaFoldDB" id="A4BFM0"/>
<protein>
    <submittedName>
        <fullName evidence="2">Uncharacterized protein</fullName>
    </submittedName>
</protein>
<organism evidence="2 3">
    <name type="scientific">Reinekea blandensis MED297</name>
    <dbReference type="NCBI Taxonomy" id="314283"/>
    <lineage>
        <taxon>Bacteria</taxon>
        <taxon>Pseudomonadati</taxon>
        <taxon>Pseudomonadota</taxon>
        <taxon>Gammaproteobacteria</taxon>
        <taxon>Oceanospirillales</taxon>
        <taxon>Saccharospirillaceae</taxon>
        <taxon>Reinekea</taxon>
    </lineage>
</organism>
<sequence length="217" mass="24742">MYPALKFFLLFVLIMPISANADLFGIGESGTNEELQHDLDIARINDLVLMSGYIQAFKEKTGSYPLQGEVPFPNYVYVATKEQKQYTEGGGPPYSHKNTPVNELIEELMTVLGSDIEIPFDLQRVPVNKPNFYIYMVHGDSYYFAVHLHHPQQYANKVSDHYYKVEVTNNEKAVRQGVWLRKDLLNDEVFLNDLSKTPIKPGYTESLRVKLGGNTAF</sequence>
<comment type="caution">
    <text evidence="2">The sequence shown here is derived from an EMBL/GenBank/DDBJ whole genome shotgun (WGS) entry which is preliminary data.</text>
</comment>
<gene>
    <name evidence="2" type="ORF">MED297_17273</name>
</gene>
<feature type="signal peptide" evidence="1">
    <location>
        <begin position="1"/>
        <end position="21"/>
    </location>
</feature>
<evidence type="ECO:0000313" key="3">
    <source>
        <dbReference type="Proteomes" id="UP000005953"/>
    </source>
</evidence>
<keyword evidence="1" id="KW-0732">Signal</keyword>
<dbReference type="RefSeq" id="WP_008043838.1">
    <property type="nucleotide sequence ID" value="NZ_CH724150.1"/>
</dbReference>
<feature type="chain" id="PRO_5002666508" evidence="1">
    <location>
        <begin position="22"/>
        <end position="217"/>
    </location>
</feature>
<keyword evidence="3" id="KW-1185">Reference proteome</keyword>
<dbReference type="HOGENOM" id="CLU_1271430_0_0_6"/>
<dbReference type="EMBL" id="AAOE01000013">
    <property type="protein sequence ID" value="EAR09115.1"/>
    <property type="molecule type" value="Genomic_DNA"/>
</dbReference>
<dbReference type="OrthoDB" id="6648697at2"/>
<evidence type="ECO:0000256" key="1">
    <source>
        <dbReference type="SAM" id="SignalP"/>
    </source>
</evidence>
<name>A4BFM0_9GAMM</name>
<dbReference type="Proteomes" id="UP000005953">
    <property type="component" value="Unassembled WGS sequence"/>
</dbReference>
<proteinExistence type="predicted"/>
<accession>A4BFM0</accession>
<evidence type="ECO:0000313" key="2">
    <source>
        <dbReference type="EMBL" id="EAR09115.1"/>
    </source>
</evidence>
<reference evidence="2 3" key="1">
    <citation type="submission" date="2006-02" db="EMBL/GenBank/DDBJ databases">
        <authorList>
            <person name="Pinhassi J."/>
            <person name="Pedros-Alio C."/>
            <person name="Ferriera S."/>
            <person name="Johnson J."/>
            <person name="Kravitz S."/>
            <person name="Halpern A."/>
            <person name="Remington K."/>
            <person name="Beeson K."/>
            <person name="Tran B."/>
            <person name="Rogers Y.-H."/>
            <person name="Friedman R."/>
            <person name="Venter J.C."/>
        </authorList>
    </citation>
    <scope>NUCLEOTIDE SEQUENCE [LARGE SCALE GENOMIC DNA]</scope>
    <source>
        <strain evidence="2 3">MED297</strain>
    </source>
</reference>